<dbReference type="InterPro" id="IPR019734">
    <property type="entry name" value="TPR_rpt"/>
</dbReference>
<dbReference type="Gene3D" id="1.25.40.10">
    <property type="entry name" value="Tetratricopeptide repeat domain"/>
    <property type="match status" value="3"/>
</dbReference>
<proteinExistence type="predicted"/>
<dbReference type="OrthoDB" id="292471at2759"/>
<evidence type="ECO:0000256" key="3">
    <source>
        <dbReference type="PROSITE-ProRule" id="PRU00339"/>
    </source>
</evidence>
<dbReference type="PANTHER" id="PTHR44858">
    <property type="entry name" value="TETRATRICOPEPTIDE REPEAT PROTEIN 6"/>
    <property type="match status" value="1"/>
</dbReference>
<dbReference type="InterPro" id="IPR011990">
    <property type="entry name" value="TPR-like_helical_dom_sf"/>
</dbReference>
<name>A0A1R2BR68_9CILI</name>
<sequence length="1000" mass="116248">MSQDIASKESFTNLLNYTDLANKSDFYNKIMRFSPIEHLQSTPTPNQKIKRIISSTPGNRAFSFTPNSRKEIHLTKKPIKRLTKGSLLRTVSPNDRTRIKRSRENSRCYSFENDKNTYLFKTIKCKLDETGSKNYSNIDADCIFSKAKLELSNKNYLSVVEILENVKNSTKNADGIYLRAVGFINLGNYEKALKDFITVQASKKVINPSLFIYLYKCYYHLGNTNEALKALDMCIKLYPKHVTGYFMRGKFLIELKQLDDAINDLKKIKHPEASLLLSKCWKMKENYENALKYLEQYRDMSRSSGKFLLELGKLDYKFQKIDKAMECFNALMKYESKNPEVLYYTSKCKIVLCDFEEAELLLENVAHSSTEELLLTRAIYKLSDIKLQKNDFYGAFHTLQRQKLLLKSPKKELQSSFTEAMYNIARKEFETSIIIFSNLIKENIPKQVLYKCYIYRAFAHFSIKNYEAAENDYKKAKTCDELDKASEFNFIISMAMNLFISKHYEKSLEVLDSVFFSDFSNPMPLYLKMLCQIYENSNEAYEYSSALITFNSMKCKKDSDFYMFLGFFSYFDKNYEKALSAITKSINISEKSSFGAYTLRGFCNIVLKNYVDAIDDFDMALSMNMNFVCLYPYRGLCTYFSGGLSESARDFVKIFEKGDMNAILLSIYLLVVTKNLTEALRLANIVEETSEIWMLKAHCMLLREQYGECVDCLEKIDSIDVENDIGIIKNISKGVVKAYESGSIFNEKYSNWLEGIEKMYSKDYDAAIGLFDFVMKIIKTLQKELLFKSNAIIDQEMFELLYNTALCYMMKCDKTSLQRATDILADIESEMEGINCVDLCLILSIIEFDMGNTEISSMYLQKANKFNSDKCEKYKKNKEIILTPLSTGNQFSNKFSLIEHSTRKNIKFRPAIRLPRLQPPLDFNDTYEIILKMLRAENIDVRPEIPWLVKLNDRYVFTDTLIEDIESRRSEPVLKGRRRRIWKSNQIITSEETVNSSQRL</sequence>
<gene>
    <name evidence="4" type="ORF">SteCoe_20782</name>
</gene>
<dbReference type="PANTHER" id="PTHR44858:SF1">
    <property type="entry name" value="UDP-N-ACETYLGLUCOSAMINE--PEPTIDE N-ACETYLGLUCOSAMINYLTRANSFERASE SPINDLY-RELATED"/>
    <property type="match status" value="1"/>
</dbReference>
<dbReference type="EMBL" id="MPUH01000481">
    <property type="protein sequence ID" value="OMJ79230.1"/>
    <property type="molecule type" value="Genomic_DNA"/>
</dbReference>
<dbReference type="PROSITE" id="PS50005">
    <property type="entry name" value="TPR"/>
    <property type="match status" value="1"/>
</dbReference>
<evidence type="ECO:0000313" key="5">
    <source>
        <dbReference type="Proteomes" id="UP000187209"/>
    </source>
</evidence>
<keyword evidence="2 3" id="KW-0802">TPR repeat</keyword>
<dbReference type="Proteomes" id="UP000187209">
    <property type="component" value="Unassembled WGS sequence"/>
</dbReference>
<dbReference type="SUPFAM" id="SSF48452">
    <property type="entry name" value="TPR-like"/>
    <property type="match status" value="5"/>
</dbReference>
<reference evidence="4 5" key="1">
    <citation type="submission" date="2016-11" db="EMBL/GenBank/DDBJ databases">
        <title>The macronuclear genome of Stentor coeruleus: a giant cell with tiny introns.</title>
        <authorList>
            <person name="Slabodnick M."/>
            <person name="Ruby J.G."/>
            <person name="Reiff S.B."/>
            <person name="Swart E.C."/>
            <person name="Gosai S."/>
            <person name="Prabakaran S."/>
            <person name="Witkowska E."/>
            <person name="Larue G.E."/>
            <person name="Fisher S."/>
            <person name="Freeman R.M."/>
            <person name="Gunawardena J."/>
            <person name="Chu W."/>
            <person name="Stover N.A."/>
            <person name="Gregory B.D."/>
            <person name="Nowacki M."/>
            <person name="Derisi J."/>
            <person name="Roy S.W."/>
            <person name="Marshall W.F."/>
            <person name="Sood P."/>
        </authorList>
    </citation>
    <scope>NUCLEOTIDE SEQUENCE [LARGE SCALE GENOMIC DNA]</scope>
    <source>
        <strain evidence="4">WM001</strain>
    </source>
</reference>
<evidence type="ECO:0000313" key="4">
    <source>
        <dbReference type="EMBL" id="OMJ79230.1"/>
    </source>
</evidence>
<comment type="caution">
    <text evidence="4">The sequence shown here is derived from an EMBL/GenBank/DDBJ whole genome shotgun (WGS) entry which is preliminary data.</text>
</comment>
<keyword evidence="5" id="KW-1185">Reference proteome</keyword>
<evidence type="ECO:0008006" key="6">
    <source>
        <dbReference type="Google" id="ProtNLM"/>
    </source>
</evidence>
<feature type="repeat" description="TPR" evidence="3">
    <location>
        <begin position="208"/>
        <end position="241"/>
    </location>
</feature>
<dbReference type="SMART" id="SM00028">
    <property type="entry name" value="TPR"/>
    <property type="match status" value="8"/>
</dbReference>
<keyword evidence="1" id="KW-0677">Repeat</keyword>
<protein>
    <recommendedName>
        <fullName evidence="6">TPR-like protein</fullName>
    </recommendedName>
</protein>
<evidence type="ECO:0000256" key="1">
    <source>
        <dbReference type="ARBA" id="ARBA00022737"/>
    </source>
</evidence>
<accession>A0A1R2BR68</accession>
<dbReference type="Pfam" id="PF13174">
    <property type="entry name" value="TPR_6"/>
    <property type="match status" value="1"/>
</dbReference>
<dbReference type="AlphaFoldDB" id="A0A1R2BR68"/>
<evidence type="ECO:0000256" key="2">
    <source>
        <dbReference type="ARBA" id="ARBA00022803"/>
    </source>
</evidence>
<organism evidence="4 5">
    <name type="scientific">Stentor coeruleus</name>
    <dbReference type="NCBI Taxonomy" id="5963"/>
    <lineage>
        <taxon>Eukaryota</taxon>
        <taxon>Sar</taxon>
        <taxon>Alveolata</taxon>
        <taxon>Ciliophora</taxon>
        <taxon>Postciliodesmatophora</taxon>
        <taxon>Heterotrichea</taxon>
        <taxon>Heterotrichida</taxon>
        <taxon>Stentoridae</taxon>
        <taxon>Stentor</taxon>
    </lineage>
</organism>
<dbReference type="InterPro" id="IPR050498">
    <property type="entry name" value="Ycf3"/>
</dbReference>